<feature type="transmembrane region" description="Helical" evidence="1">
    <location>
        <begin position="20"/>
        <end position="41"/>
    </location>
</feature>
<keyword evidence="1" id="KW-0812">Transmembrane</keyword>
<feature type="transmembrane region" description="Helical" evidence="1">
    <location>
        <begin position="317"/>
        <end position="343"/>
    </location>
</feature>
<dbReference type="GeneID" id="8099061"/>
<dbReference type="Proteomes" id="UP000001745">
    <property type="component" value="Unassembled WGS sequence"/>
</dbReference>
<feature type="transmembrane region" description="Helical" evidence="1">
    <location>
        <begin position="172"/>
        <end position="196"/>
    </location>
</feature>
<dbReference type="AlphaFoldDB" id="B8MBD7"/>
<dbReference type="HOGENOM" id="CLU_022883_1_0_1"/>
<proteinExistence type="predicted"/>
<organism evidence="2 3">
    <name type="scientific">Talaromyces stipitatus (strain ATCC 10500 / CBS 375.48 / QM 6759 / NRRL 1006)</name>
    <name type="common">Penicillium stipitatum</name>
    <dbReference type="NCBI Taxonomy" id="441959"/>
    <lineage>
        <taxon>Eukaryota</taxon>
        <taxon>Fungi</taxon>
        <taxon>Dikarya</taxon>
        <taxon>Ascomycota</taxon>
        <taxon>Pezizomycotina</taxon>
        <taxon>Eurotiomycetes</taxon>
        <taxon>Eurotiomycetidae</taxon>
        <taxon>Eurotiales</taxon>
        <taxon>Trichocomaceae</taxon>
        <taxon>Talaromyces</taxon>
        <taxon>Talaromyces sect. Talaromyces</taxon>
    </lineage>
</organism>
<keyword evidence="1" id="KW-1133">Transmembrane helix</keyword>
<feature type="transmembrane region" description="Helical" evidence="1">
    <location>
        <begin position="53"/>
        <end position="74"/>
    </location>
</feature>
<keyword evidence="3" id="KW-1185">Reference proteome</keyword>
<dbReference type="RefSeq" id="XP_002482918.1">
    <property type="nucleotide sequence ID" value="XM_002482873.1"/>
</dbReference>
<keyword evidence="1" id="KW-0472">Membrane</keyword>
<dbReference type="eggNOG" id="ENOG502S6E5">
    <property type="taxonomic scope" value="Eukaryota"/>
</dbReference>
<evidence type="ECO:0000313" key="2">
    <source>
        <dbReference type="EMBL" id="EED18926.1"/>
    </source>
</evidence>
<reference evidence="3" key="1">
    <citation type="journal article" date="2015" name="Genome Announc.">
        <title>Genome sequence of the AIDS-associated pathogen Penicillium marneffei (ATCC18224) and its near taxonomic relative Talaromyces stipitatus (ATCC10500).</title>
        <authorList>
            <person name="Nierman W.C."/>
            <person name="Fedorova-Abrams N.D."/>
            <person name="Andrianopoulos A."/>
        </authorList>
    </citation>
    <scope>NUCLEOTIDE SEQUENCE [LARGE SCALE GENOMIC DNA]</scope>
    <source>
        <strain evidence="3">ATCC 10500 / CBS 375.48 / QM 6759 / NRRL 1006</strain>
    </source>
</reference>
<dbReference type="EMBL" id="EQ962655">
    <property type="protein sequence ID" value="EED18926.1"/>
    <property type="molecule type" value="Genomic_DNA"/>
</dbReference>
<dbReference type="STRING" id="441959.B8MBD7"/>
<evidence type="ECO:0000313" key="3">
    <source>
        <dbReference type="Proteomes" id="UP000001745"/>
    </source>
</evidence>
<feature type="transmembrane region" description="Helical" evidence="1">
    <location>
        <begin position="148"/>
        <end position="165"/>
    </location>
</feature>
<protein>
    <submittedName>
        <fullName evidence="2">Uncharacterized protein</fullName>
    </submittedName>
</protein>
<dbReference type="OMA" id="DCIATPV"/>
<dbReference type="VEuPathDB" id="FungiDB:TSTA_126340"/>
<gene>
    <name evidence="2" type="ORF">TSTA_126340</name>
</gene>
<dbReference type="InParanoid" id="B8MBD7"/>
<dbReference type="PANTHER" id="PTHR35043">
    <property type="entry name" value="TRANSCRIPTION FACTOR DOMAIN-CONTAINING PROTEIN"/>
    <property type="match status" value="1"/>
</dbReference>
<feature type="transmembrane region" description="Helical" evidence="1">
    <location>
        <begin position="285"/>
        <end position="305"/>
    </location>
</feature>
<accession>B8MBD7</accession>
<dbReference type="PhylomeDB" id="B8MBD7"/>
<evidence type="ECO:0000256" key="1">
    <source>
        <dbReference type="SAM" id="Phobius"/>
    </source>
</evidence>
<name>B8MBD7_TALSN</name>
<dbReference type="PANTHER" id="PTHR35043:SF8">
    <property type="entry name" value="DUF4220 DOMAIN-CONTAINING PROTEIN"/>
    <property type="match status" value="1"/>
</dbReference>
<sequence length="422" mass="49121">MTSTNVSNWVSEPDGRGTWGILSSCVLTIILCCWSSVYPNVPSRSDGEYKQFLYKFYLLSVGILGPEILLFIALGQWTSARISKKGYTDWTMTHSFFADMGGFLLAAPGSELFPIDAEQLLHLVRDGYLVYPGLDAEDIKDKSKSDRFTSFLAIIQAMWFFINCIGRVAQHIFLTTLELTTLTFILIFLFTSYYWYHKPKDVTRAIVLTTHTPITAIRARYHPYPESKWYQTPLDFLSRNEWYCSRLWRYYVQILHYLRIPLFLRPTSRPYDRFPSDNFLYVDKLAEWMATPVIVFYSCMFMFAWNFSFPTLTEQLLWRISAAYLVLFGTAGMCVCWHAHVFIMPKLAKEKKFYVEGQSLDLPTKKGLLHRLAWRLQNIHPDRDPELDVPLKVLLPNVLMCVVLCVSRYYSGGGFHWIEELA</sequence>
<dbReference type="OrthoDB" id="9451547at2759"/>